<evidence type="ECO:0000256" key="4">
    <source>
        <dbReference type="ARBA" id="ARBA00022679"/>
    </source>
</evidence>
<dbReference type="Pfam" id="PF03705">
    <property type="entry name" value="CheR_N"/>
    <property type="match status" value="1"/>
</dbReference>
<keyword evidence="7" id="KW-0175">Coiled coil</keyword>
<dbReference type="Proteomes" id="UP000315003">
    <property type="component" value="Chromosome"/>
</dbReference>
<dbReference type="PANTHER" id="PTHR24422:SF27">
    <property type="entry name" value="PROTEIN-GLUTAMATE O-METHYLTRANSFERASE"/>
    <property type="match status" value="1"/>
</dbReference>
<feature type="coiled-coil region" evidence="7">
    <location>
        <begin position="731"/>
        <end position="782"/>
    </location>
</feature>
<dbReference type="PROSITE" id="PS50123">
    <property type="entry name" value="CHER"/>
    <property type="match status" value="1"/>
</dbReference>
<gene>
    <name evidence="11" type="primary">cheR_1</name>
    <name evidence="11" type="ORF">SV7mr_30230</name>
</gene>
<dbReference type="InterPro" id="IPR022642">
    <property type="entry name" value="CheR_C"/>
</dbReference>
<dbReference type="InterPro" id="IPR029063">
    <property type="entry name" value="SAM-dependent_MTases_sf"/>
</dbReference>
<evidence type="ECO:0000259" key="10">
    <source>
        <dbReference type="PROSITE" id="PS50123"/>
    </source>
</evidence>
<dbReference type="PROSITE" id="PS50109">
    <property type="entry name" value="HIS_KIN"/>
    <property type="match status" value="1"/>
</dbReference>
<dbReference type="CDD" id="cd16434">
    <property type="entry name" value="CheB-CheR_fusion"/>
    <property type="match status" value="1"/>
</dbReference>
<evidence type="ECO:0000256" key="6">
    <source>
        <dbReference type="PROSITE-ProRule" id="PRU00050"/>
    </source>
</evidence>
<dbReference type="Gene3D" id="3.30.450.20">
    <property type="entry name" value="PAS domain"/>
    <property type="match status" value="1"/>
</dbReference>
<reference evidence="11 12" key="1">
    <citation type="submission" date="2019-02" db="EMBL/GenBank/DDBJ databases">
        <title>Deep-cultivation of Planctomycetes and their phenomic and genomic characterization uncovers novel biology.</title>
        <authorList>
            <person name="Wiegand S."/>
            <person name="Jogler M."/>
            <person name="Boedeker C."/>
            <person name="Pinto D."/>
            <person name="Vollmers J."/>
            <person name="Rivas-Marin E."/>
            <person name="Kohn T."/>
            <person name="Peeters S.H."/>
            <person name="Heuer A."/>
            <person name="Rast P."/>
            <person name="Oberbeckmann S."/>
            <person name="Bunk B."/>
            <person name="Jeske O."/>
            <person name="Meyerdierks A."/>
            <person name="Storesund J.E."/>
            <person name="Kallscheuer N."/>
            <person name="Luecker S."/>
            <person name="Lage O.M."/>
            <person name="Pohl T."/>
            <person name="Merkel B.J."/>
            <person name="Hornburger P."/>
            <person name="Mueller R.-W."/>
            <person name="Bruemmer F."/>
            <person name="Labrenz M."/>
            <person name="Spormann A.M."/>
            <person name="Op den Camp H."/>
            <person name="Overmann J."/>
            <person name="Amann R."/>
            <person name="Jetten M.S.M."/>
            <person name="Mascher T."/>
            <person name="Medema M.H."/>
            <person name="Devos D.P."/>
            <person name="Kaster A.-K."/>
            <person name="Ovreas L."/>
            <person name="Rohde M."/>
            <person name="Galperin M.Y."/>
            <person name="Jogler C."/>
        </authorList>
    </citation>
    <scope>NUCLEOTIDE SEQUENCE [LARGE SCALE GENOMIC DNA]</scope>
    <source>
        <strain evidence="11 12">SV_7m_r</strain>
    </source>
</reference>
<dbReference type="PROSITE" id="PS50122">
    <property type="entry name" value="CHEB"/>
    <property type="match status" value="1"/>
</dbReference>
<dbReference type="InterPro" id="IPR050903">
    <property type="entry name" value="Bact_Chemotaxis_MeTrfase"/>
</dbReference>
<evidence type="ECO:0000256" key="2">
    <source>
        <dbReference type="ARBA" id="ARBA00012534"/>
    </source>
</evidence>
<dbReference type="GO" id="GO:0000156">
    <property type="term" value="F:phosphorelay response regulator activity"/>
    <property type="evidence" value="ECO:0007669"/>
    <property type="project" value="InterPro"/>
</dbReference>
<dbReference type="GO" id="GO:0008984">
    <property type="term" value="F:protein-glutamate methylesterase activity"/>
    <property type="evidence" value="ECO:0007669"/>
    <property type="project" value="InterPro"/>
</dbReference>
<dbReference type="SUPFAM" id="SSF53335">
    <property type="entry name" value="S-adenosyl-L-methionine-dependent methyltransferases"/>
    <property type="match status" value="1"/>
</dbReference>
<dbReference type="Gene3D" id="1.10.155.10">
    <property type="entry name" value="Chemotaxis receptor methyltransferase CheR, N-terminal domain"/>
    <property type="match status" value="1"/>
</dbReference>
<dbReference type="InterPro" id="IPR035965">
    <property type="entry name" value="PAS-like_dom_sf"/>
</dbReference>
<dbReference type="InterPro" id="IPR036890">
    <property type="entry name" value="HATPase_C_sf"/>
</dbReference>
<dbReference type="InterPro" id="IPR022641">
    <property type="entry name" value="CheR_N"/>
</dbReference>
<dbReference type="SUPFAM" id="SSF52738">
    <property type="entry name" value="Methylesterase CheB, C-terminal domain"/>
    <property type="match status" value="1"/>
</dbReference>
<dbReference type="InterPro" id="IPR000673">
    <property type="entry name" value="Sig_transdc_resp-reg_Me-estase"/>
</dbReference>
<dbReference type="EC" id="2.1.1.80" evidence="2"/>
<sequence length="1141" mass="126259">MATVLLSKPMRPASPTRFPIVGVVTSAGGLTALKQLLGAVAVDCGMAFVLVPHLDPKQESQMVAILSRDCVLPVVEATDAMVPEPNRVYVIPSKFYLTVCDGAFQLSEPTEPEIRETAIDIFLRSLAKDQGEHSIGIVLSGTGSHGTLGIRDVKLAGGMAIAQEPSTAEFDSMPSSVIREGLSDYVLPPAEMPEVLVRYMRQPYINSATLAKVEIQAEDGQLDRIVELLRKHTKFDFRCYRKSMVLRRIQRRMGLHQLETFERYIQLLGNDSAEVTALYRDLLISVTAFFRDPEAYDALSAKLRPDLAAREDDRFPFRVWVPGCATGEEAYSLALLIIECLDKHVDSVALRNATGSGRGDGPLSEGLVTSSPRHLVTSSPRPGIAKPIQLFASDVDEAAIAIARAGIYPASISADVSADRLKRFFTEAEDTHYQIGKQLRDAIVFSRQHVISDPPFSKIDLISCRNLLIYLEPEMQQRVLSIFHFALADGGLLVLGPAESLGNASDLFKPISKKWRIFQKLPTSRRKQLSFPIATTNASHSPQTNLSTKIPPRQTYKSLVEKSLISHYAPATALINRRYEVLYVTGPMVDYLEFPAGELTPSLMAMCRPGLRTKLRFACQKCFAEETNVSFVTAIKRGEDSIQCGVNIRVEKLAADTETLLLVNFVDKPSRGGDPTNPKHPQGYLSRLIHRLRFGPSSLWRDRLRQASEPNYVHQMELALQGNTEKLGGVIAELEGANEDLKSSNEEIMSMNEELQSANEELETSKEELQSLNEELSTVNIELLDKVKELDVANNDILNLIASTEIPTLFLDTDLHIQRFTPPTVALFNLRLTDLGRPLDDITPRFDDDELRSDCRKVVEGSEPIQHEIVAQNSRLYLRRILPYRSKGDHVSGVVITFVDLTDRLTLERSLKESKDHVLEIASNEQQRIGQELHDGTQQELTGLSLIAGTIEDLFAQKVQAMSDDHDPISFSHEEMSRCMETSSKLVRGLKEANQHVQSLSHGIMPVQVDAEGLQSALTELASRTTVIGKVACSFAQHGPPSIESNTVATHLYRIAQEAVNNAQRHGKATDIRISLSTGDDQTELEVSDNGIGVDEANLRQHRREGMGLQIMEYRAHVIGGVLSISPGSNDGTIVQCKITT</sequence>
<dbReference type="SMART" id="SM00138">
    <property type="entry name" value="MeTrc"/>
    <property type="match status" value="1"/>
</dbReference>
<dbReference type="Pfam" id="PF13596">
    <property type="entry name" value="PAS_10"/>
    <property type="match status" value="1"/>
</dbReference>
<proteinExistence type="predicted"/>
<dbReference type="PRINTS" id="PR00996">
    <property type="entry name" value="CHERMTFRASE"/>
</dbReference>
<evidence type="ECO:0000313" key="11">
    <source>
        <dbReference type="EMBL" id="QDT60500.1"/>
    </source>
</evidence>
<evidence type="ECO:0000313" key="12">
    <source>
        <dbReference type="Proteomes" id="UP000315003"/>
    </source>
</evidence>
<evidence type="ECO:0000256" key="1">
    <source>
        <dbReference type="ARBA" id="ARBA00001541"/>
    </source>
</evidence>
<dbReference type="Pfam" id="PF02518">
    <property type="entry name" value="HATPase_c"/>
    <property type="match status" value="1"/>
</dbReference>
<keyword evidence="5" id="KW-0949">S-adenosyl-L-methionine</keyword>
<dbReference type="GO" id="GO:0006935">
    <property type="term" value="P:chemotaxis"/>
    <property type="evidence" value="ECO:0007669"/>
    <property type="project" value="InterPro"/>
</dbReference>
<dbReference type="InterPro" id="IPR036804">
    <property type="entry name" value="CheR_N_sf"/>
</dbReference>
<dbReference type="Gene3D" id="3.40.50.180">
    <property type="entry name" value="Methylesterase CheB, C-terminal domain"/>
    <property type="match status" value="1"/>
</dbReference>
<comment type="catalytic activity">
    <reaction evidence="1">
        <text>L-glutamyl-[protein] + S-adenosyl-L-methionine = [protein]-L-glutamate 5-O-methyl ester + S-adenosyl-L-homocysteine</text>
        <dbReference type="Rhea" id="RHEA:24452"/>
        <dbReference type="Rhea" id="RHEA-COMP:10208"/>
        <dbReference type="Rhea" id="RHEA-COMP:10311"/>
        <dbReference type="ChEBI" id="CHEBI:29973"/>
        <dbReference type="ChEBI" id="CHEBI:57856"/>
        <dbReference type="ChEBI" id="CHEBI:59789"/>
        <dbReference type="ChEBI" id="CHEBI:82795"/>
        <dbReference type="EC" id="2.1.1.80"/>
    </reaction>
</comment>
<evidence type="ECO:0000259" key="8">
    <source>
        <dbReference type="PROSITE" id="PS50109"/>
    </source>
</evidence>
<keyword evidence="12" id="KW-1185">Reference proteome</keyword>
<dbReference type="Gene3D" id="1.20.5.1930">
    <property type="match status" value="1"/>
</dbReference>
<dbReference type="CDD" id="cd16917">
    <property type="entry name" value="HATPase_UhpB-NarQ-NarX-like"/>
    <property type="match status" value="1"/>
</dbReference>
<dbReference type="GO" id="GO:0005737">
    <property type="term" value="C:cytoplasm"/>
    <property type="evidence" value="ECO:0007669"/>
    <property type="project" value="InterPro"/>
</dbReference>
<dbReference type="GO" id="GO:0008983">
    <property type="term" value="F:protein-glutamate O-methyltransferase activity"/>
    <property type="evidence" value="ECO:0007669"/>
    <property type="project" value="UniProtKB-EC"/>
</dbReference>
<dbReference type="Gene3D" id="3.40.50.150">
    <property type="entry name" value="Vaccinia Virus protein VP39"/>
    <property type="match status" value="1"/>
</dbReference>
<dbReference type="SUPFAM" id="SSF55785">
    <property type="entry name" value="PYP-like sensor domain (PAS domain)"/>
    <property type="match status" value="1"/>
</dbReference>
<feature type="domain" description="CheB-type methylesterase" evidence="9">
    <location>
        <begin position="12"/>
        <end position="203"/>
    </location>
</feature>
<keyword evidence="3 11" id="KW-0489">Methyltransferase</keyword>
<dbReference type="PANTHER" id="PTHR24422">
    <property type="entry name" value="CHEMOTAXIS PROTEIN METHYLTRANSFERASE"/>
    <property type="match status" value="1"/>
</dbReference>
<dbReference type="EMBL" id="CP036272">
    <property type="protein sequence ID" value="QDT60500.1"/>
    <property type="molecule type" value="Genomic_DNA"/>
</dbReference>
<dbReference type="Pfam" id="PF01739">
    <property type="entry name" value="CheR"/>
    <property type="match status" value="2"/>
</dbReference>
<dbReference type="InterPro" id="IPR035909">
    <property type="entry name" value="CheB_C"/>
</dbReference>
<comment type="caution">
    <text evidence="6">Lacks conserved residue(s) required for the propagation of feature annotation.</text>
</comment>
<dbReference type="Pfam" id="PF01339">
    <property type="entry name" value="CheB_methylest"/>
    <property type="match status" value="1"/>
</dbReference>
<dbReference type="OrthoDB" id="288469at2"/>
<dbReference type="InterPro" id="IPR003594">
    <property type="entry name" value="HATPase_dom"/>
</dbReference>
<accession>A0A517SWJ3</accession>
<evidence type="ECO:0000259" key="9">
    <source>
        <dbReference type="PROSITE" id="PS50122"/>
    </source>
</evidence>
<evidence type="ECO:0000256" key="7">
    <source>
        <dbReference type="SAM" id="Coils"/>
    </source>
</evidence>
<feature type="domain" description="Histidine kinase" evidence="8">
    <location>
        <begin position="1052"/>
        <end position="1141"/>
    </location>
</feature>
<dbReference type="GO" id="GO:0032259">
    <property type="term" value="P:methylation"/>
    <property type="evidence" value="ECO:0007669"/>
    <property type="project" value="UniProtKB-KW"/>
</dbReference>
<dbReference type="SUPFAM" id="SSF55874">
    <property type="entry name" value="ATPase domain of HSP90 chaperone/DNA topoisomerase II/histidine kinase"/>
    <property type="match status" value="1"/>
</dbReference>
<evidence type="ECO:0000256" key="3">
    <source>
        <dbReference type="ARBA" id="ARBA00022603"/>
    </source>
</evidence>
<evidence type="ECO:0000256" key="5">
    <source>
        <dbReference type="ARBA" id="ARBA00022691"/>
    </source>
</evidence>
<dbReference type="SMART" id="SM00387">
    <property type="entry name" value="HATPase_c"/>
    <property type="match status" value="1"/>
</dbReference>
<dbReference type="SUPFAM" id="SSF47757">
    <property type="entry name" value="Chemotaxis receptor methyltransferase CheR, N-terminal domain"/>
    <property type="match status" value="1"/>
</dbReference>
<dbReference type="InterPro" id="IPR005467">
    <property type="entry name" value="His_kinase_dom"/>
</dbReference>
<name>A0A517SWJ3_9BACT</name>
<dbReference type="InterPro" id="IPR000780">
    <property type="entry name" value="CheR_MeTrfase"/>
</dbReference>
<feature type="domain" description="CheR-type methyltransferase" evidence="10">
    <location>
        <begin position="210"/>
        <end position="519"/>
    </location>
</feature>
<organism evidence="11 12">
    <name type="scientific">Stieleria bergensis</name>
    <dbReference type="NCBI Taxonomy" id="2528025"/>
    <lineage>
        <taxon>Bacteria</taxon>
        <taxon>Pseudomonadati</taxon>
        <taxon>Planctomycetota</taxon>
        <taxon>Planctomycetia</taxon>
        <taxon>Pirellulales</taxon>
        <taxon>Pirellulaceae</taxon>
        <taxon>Stieleria</taxon>
    </lineage>
</organism>
<keyword evidence="4 11" id="KW-0808">Transferase</keyword>
<dbReference type="AlphaFoldDB" id="A0A517SWJ3"/>
<protein>
    <recommendedName>
        <fullName evidence="2">protein-glutamate O-methyltransferase</fullName>
        <ecNumber evidence="2">2.1.1.80</ecNumber>
    </recommendedName>
</protein>
<dbReference type="Gene3D" id="3.30.565.10">
    <property type="entry name" value="Histidine kinase-like ATPase, C-terminal domain"/>
    <property type="match status" value="1"/>
</dbReference>